<gene>
    <name evidence="1" type="ORF">PODLI_1B000815</name>
</gene>
<accession>A0AA35PAH1</accession>
<name>A0AA35PAH1_9SAUR</name>
<evidence type="ECO:0000313" key="2">
    <source>
        <dbReference type="Proteomes" id="UP001178461"/>
    </source>
</evidence>
<reference evidence="1" key="1">
    <citation type="submission" date="2022-12" db="EMBL/GenBank/DDBJ databases">
        <authorList>
            <person name="Alioto T."/>
            <person name="Alioto T."/>
            <person name="Gomez Garrido J."/>
        </authorList>
    </citation>
    <scope>NUCLEOTIDE SEQUENCE</scope>
</reference>
<dbReference type="Proteomes" id="UP001178461">
    <property type="component" value="Chromosome 8"/>
</dbReference>
<dbReference type="EMBL" id="OX395133">
    <property type="protein sequence ID" value="CAI5781751.1"/>
    <property type="molecule type" value="Genomic_DNA"/>
</dbReference>
<protein>
    <submittedName>
        <fullName evidence="1">Uncharacterized protein</fullName>
    </submittedName>
</protein>
<proteinExistence type="predicted"/>
<organism evidence="1 2">
    <name type="scientific">Podarcis lilfordi</name>
    <name type="common">Lilford's wall lizard</name>
    <dbReference type="NCBI Taxonomy" id="74358"/>
    <lineage>
        <taxon>Eukaryota</taxon>
        <taxon>Metazoa</taxon>
        <taxon>Chordata</taxon>
        <taxon>Craniata</taxon>
        <taxon>Vertebrata</taxon>
        <taxon>Euteleostomi</taxon>
        <taxon>Lepidosauria</taxon>
        <taxon>Squamata</taxon>
        <taxon>Bifurcata</taxon>
        <taxon>Unidentata</taxon>
        <taxon>Episquamata</taxon>
        <taxon>Laterata</taxon>
        <taxon>Lacertibaenia</taxon>
        <taxon>Lacertidae</taxon>
        <taxon>Podarcis</taxon>
    </lineage>
</organism>
<evidence type="ECO:0000313" key="1">
    <source>
        <dbReference type="EMBL" id="CAI5781751.1"/>
    </source>
</evidence>
<sequence length="123" mass="14632">MMFPETALFVVNYILARRPRAPSPRRVIVEMPWKRLVSLHPAHYSSHRGLQDYWISPQRRYPAGSAWHTPTKRLLILPGNTGVSDVESVHTPNAGQYRHKLIWTKRWQHLNHYYLGKRERHFL</sequence>
<dbReference type="AlphaFoldDB" id="A0AA35PAH1"/>
<keyword evidence="2" id="KW-1185">Reference proteome</keyword>